<dbReference type="InterPro" id="IPR023210">
    <property type="entry name" value="NADP_OxRdtase_dom"/>
</dbReference>
<dbReference type="EMBL" id="WXYQ01000001">
    <property type="protein sequence ID" value="NBG94166.1"/>
    <property type="molecule type" value="Genomic_DNA"/>
</dbReference>
<evidence type="ECO:0000313" key="2">
    <source>
        <dbReference type="EMBL" id="NBG94166.1"/>
    </source>
</evidence>
<gene>
    <name evidence="2" type="ORF">GTQ45_00305</name>
</gene>
<dbReference type="PANTHER" id="PTHR43312:SF1">
    <property type="entry name" value="NADP-DEPENDENT OXIDOREDUCTASE DOMAIN-CONTAINING PROTEIN"/>
    <property type="match status" value="1"/>
</dbReference>
<dbReference type="Pfam" id="PF00248">
    <property type="entry name" value="Aldo_ket_red"/>
    <property type="match status" value="1"/>
</dbReference>
<accession>A0A845Q6G8</accession>
<dbReference type="Gene3D" id="3.20.20.100">
    <property type="entry name" value="NADP-dependent oxidoreductase domain"/>
    <property type="match status" value="1"/>
</dbReference>
<sequence>MQTRQLGSLWPVSALTLGGGGLGQLWGETSREEAVATARAAVEGGITLLDMAPGYGRGEAEQVIGAAFDGALPDGVRVTTKCQLGSPPADKIAAELERKLVRSLETMKVERADIYFLHSNICPDDYEYARNAETQHRWATRFSLYTDHVIPAMEALKEKGLIGAWGITGTGLPRAVMDALRHEVKPDAVQAVANLMDSAGDMRSYEEPAEPRNIIRTAKNNDVGVLGIRAVQAGALTAAIDRALPADNANVADYKKAEPFRALCAELGEDPAVVAHRYALGMEGVDSVILGVKNRDELAMLLRAEERGPLEDDVRAKVDALRLNFQIPRIPLEEISLEDLTR</sequence>
<dbReference type="RefSeq" id="WP_160586323.1">
    <property type="nucleotide sequence ID" value="NZ_BMHN01000001.1"/>
</dbReference>
<dbReference type="InterPro" id="IPR053135">
    <property type="entry name" value="AKR2_Oxidoreductase"/>
</dbReference>
<name>A0A845Q6G8_9HYPH</name>
<reference evidence="2 3" key="1">
    <citation type="journal article" date="2016" name="Int. J. Syst. Evol. Microbiol.">
        <title>Pyruvatibacter mobilis gen. nov., sp. nov., a marine bacterium from the culture broth of Picochlorum sp. 122.</title>
        <authorList>
            <person name="Wang G."/>
            <person name="Tang M."/>
            <person name="Wu H."/>
            <person name="Dai S."/>
            <person name="Li T."/>
            <person name="Chen C."/>
            <person name="He H."/>
            <person name="Fan J."/>
            <person name="Xiang W."/>
            <person name="Li X."/>
        </authorList>
    </citation>
    <scope>NUCLEOTIDE SEQUENCE [LARGE SCALE GENOMIC DNA]</scope>
    <source>
        <strain evidence="2 3">GYP-11</strain>
    </source>
</reference>
<comment type="caution">
    <text evidence="2">The sequence shown here is derived from an EMBL/GenBank/DDBJ whole genome shotgun (WGS) entry which is preliminary data.</text>
</comment>
<protein>
    <submittedName>
        <fullName evidence="2">Aldo/keto reductase</fullName>
    </submittedName>
</protein>
<dbReference type="InterPro" id="IPR036812">
    <property type="entry name" value="NAD(P)_OxRdtase_dom_sf"/>
</dbReference>
<keyword evidence="3" id="KW-1185">Reference proteome</keyword>
<dbReference type="PANTHER" id="PTHR43312">
    <property type="entry name" value="D-THREO-ALDOSE 1-DEHYDROGENASE"/>
    <property type="match status" value="1"/>
</dbReference>
<evidence type="ECO:0000259" key="1">
    <source>
        <dbReference type="Pfam" id="PF00248"/>
    </source>
</evidence>
<dbReference type="SUPFAM" id="SSF51430">
    <property type="entry name" value="NAD(P)-linked oxidoreductase"/>
    <property type="match status" value="1"/>
</dbReference>
<dbReference type="OrthoDB" id="9768851at2"/>
<dbReference type="GeneID" id="300656222"/>
<proteinExistence type="predicted"/>
<evidence type="ECO:0000313" key="3">
    <source>
        <dbReference type="Proteomes" id="UP000470384"/>
    </source>
</evidence>
<feature type="domain" description="NADP-dependent oxidoreductase" evidence="1">
    <location>
        <begin position="15"/>
        <end position="321"/>
    </location>
</feature>
<dbReference type="Proteomes" id="UP000470384">
    <property type="component" value="Unassembled WGS sequence"/>
</dbReference>
<dbReference type="AlphaFoldDB" id="A0A845Q6G8"/>
<organism evidence="2 3">
    <name type="scientific">Pyruvatibacter mobilis</name>
    <dbReference type="NCBI Taxonomy" id="1712261"/>
    <lineage>
        <taxon>Bacteria</taxon>
        <taxon>Pseudomonadati</taxon>
        <taxon>Pseudomonadota</taxon>
        <taxon>Alphaproteobacteria</taxon>
        <taxon>Hyphomicrobiales</taxon>
        <taxon>Parvibaculaceae</taxon>
        <taxon>Pyruvatibacter</taxon>
    </lineage>
</organism>